<evidence type="ECO:0000256" key="6">
    <source>
        <dbReference type="SAM" id="Phobius"/>
    </source>
</evidence>
<evidence type="ECO:0000313" key="7">
    <source>
        <dbReference type="EMBL" id="JAG86346.1"/>
    </source>
</evidence>
<feature type="transmembrane region" description="Helical" evidence="6">
    <location>
        <begin position="95"/>
        <end position="120"/>
    </location>
</feature>
<feature type="transmembrane region" description="Helical" evidence="6">
    <location>
        <begin position="126"/>
        <end position="145"/>
    </location>
</feature>
<dbReference type="SMART" id="SM01160">
    <property type="entry name" value="DUF1751"/>
    <property type="match status" value="1"/>
</dbReference>
<evidence type="ECO:0000256" key="5">
    <source>
        <dbReference type="SAM" id="MobiDB-lite"/>
    </source>
</evidence>
<dbReference type="PANTHER" id="PTHR13377:SF3">
    <property type="entry name" value="TRANSMEMBRANE PROTEIN 115"/>
    <property type="match status" value="1"/>
</dbReference>
<proteinExistence type="predicted"/>
<dbReference type="InterPro" id="IPR013861">
    <property type="entry name" value="TMEM115/Pdh1/Rbl19"/>
</dbReference>
<dbReference type="Pfam" id="PF08551">
    <property type="entry name" value="DUF1751"/>
    <property type="match status" value="1"/>
</dbReference>
<feature type="transmembrane region" description="Helical" evidence="6">
    <location>
        <begin position="166"/>
        <end position="182"/>
    </location>
</feature>
<dbReference type="GO" id="GO:0006890">
    <property type="term" value="P:retrograde vesicle-mediated transport, Golgi to endoplasmic reticulum"/>
    <property type="evidence" value="ECO:0007669"/>
    <property type="project" value="InterPro"/>
</dbReference>
<reference evidence="7" key="1">
    <citation type="submission" date="2015-02" db="EMBL/GenBank/DDBJ databases">
        <title>A transcriptome of Wollemia nobilis - a relic of Gondwana.</title>
        <authorList>
            <person name="Chia J.Y."/>
            <person name="Leong Y.S."/>
            <person name="Abdul Karim S."/>
            <person name="Wan Azmi N."/>
            <person name="Hercus R."/>
            <person name="Croft L."/>
        </authorList>
    </citation>
    <scope>NUCLEOTIDE SEQUENCE</scope>
    <source>
        <strain evidence="7">MaeBrown</strain>
        <tissue evidence="7">Leaf</tissue>
    </source>
</reference>
<evidence type="ECO:0000256" key="3">
    <source>
        <dbReference type="ARBA" id="ARBA00022989"/>
    </source>
</evidence>
<dbReference type="AlphaFoldDB" id="A0A0C9RIL6"/>
<keyword evidence="2 6" id="KW-0812">Transmembrane</keyword>
<keyword evidence="3 6" id="KW-1133">Transmembrane helix</keyword>
<feature type="transmembrane region" description="Helical" evidence="6">
    <location>
        <begin position="55"/>
        <end position="83"/>
    </location>
</feature>
<dbReference type="Gene3D" id="1.20.1540.10">
    <property type="entry name" value="Rhomboid-like"/>
    <property type="match status" value="1"/>
</dbReference>
<dbReference type="GO" id="GO:0016020">
    <property type="term" value="C:membrane"/>
    <property type="evidence" value="ECO:0007669"/>
    <property type="project" value="UniProtKB-SubCell"/>
</dbReference>
<evidence type="ECO:0000256" key="4">
    <source>
        <dbReference type="ARBA" id="ARBA00023136"/>
    </source>
</evidence>
<dbReference type="FunFam" id="1.20.1540.10:FF:000004">
    <property type="entry name" value="Transmembrane protein 115"/>
    <property type="match status" value="1"/>
</dbReference>
<evidence type="ECO:0000256" key="1">
    <source>
        <dbReference type="ARBA" id="ARBA00004141"/>
    </source>
</evidence>
<dbReference type="SUPFAM" id="SSF144091">
    <property type="entry name" value="Rhomboid-like"/>
    <property type="match status" value="1"/>
</dbReference>
<name>A0A0C9RIL6_9CONI</name>
<dbReference type="GO" id="GO:0005794">
    <property type="term" value="C:Golgi apparatus"/>
    <property type="evidence" value="ECO:0007669"/>
    <property type="project" value="TreeGrafter"/>
</dbReference>
<dbReference type="PANTHER" id="PTHR13377">
    <property type="entry name" value="PLACENTAL PROTEIN 6"/>
    <property type="match status" value="1"/>
</dbReference>
<feature type="region of interest" description="Disordered" evidence="5">
    <location>
        <begin position="256"/>
        <end position="282"/>
    </location>
</feature>
<comment type="subcellular location">
    <subcellularLocation>
        <location evidence="1">Membrane</location>
        <topology evidence="1">Multi-pass membrane protein</topology>
    </subcellularLocation>
</comment>
<sequence length="313" mass="34574">MNSNRFFQGGVGFFTGFTRLCKGLAAILVIGYAASQIFPSTVEYLALIPGKTIPFAWNLITAGYLEQSVFGLVLSVIALLFSGKLLEPIWGSREFFKFIIVVNIFTSISVFVTTIFLYYVTRNESFLYTPLSGFHGVLSGFLVGVKQLMPDQEMTAFLVLKLRAKWLPSLLVLVSIIVSVLGTESTSYLPFIIFGTYGSWLYLRYIQRKPETNLKGDPSDEFAFSTFFPELMRPVVDAIALICEKIFCGGSQSFSEEEGDDVGGMPLPGSDPIEASRRRERGARALEERLAAAKAAEVVAVDDKPRDDAAENV</sequence>
<accession>A0A0C9RIL6</accession>
<dbReference type="EMBL" id="GCHU01015767">
    <property type="protein sequence ID" value="JAG86346.1"/>
    <property type="molecule type" value="Transcribed_RNA"/>
</dbReference>
<keyword evidence="4 6" id="KW-0472">Membrane</keyword>
<feature type="transmembrane region" description="Helical" evidence="6">
    <location>
        <begin position="12"/>
        <end position="35"/>
    </location>
</feature>
<dbReference type="InterPro" id="IPR035952">
    <property type="entry name" value="Rhomboid-like_sf"/>
</dbReference>
<organism evidence="7">
    <name type="scientific">Wollemia nobilis</name>
    <dbReference type="NCBI Taxonomy" id="56998"/>
    <lineage>
        <taxon>Eukaryota</taxon>
        <taxon>Viridiplantae</taxon>
        <taxon>Streptophyta</taxon>
        <taxon>Embryophyta</taxon>
        <taxon>Tracheophyta</taxon>
        <taxon>Spermatophyta</taxon>
        <taxon>Pinopsida</taxon>
        <taxon>Pinidae</taxon>
        <taxon>Conifers II</taxon>
        <taxon>Araucariales</taxon>
        <taxon>Araucariaceae</taxon>
        <taxon>Wollemia</taxon>
    </lineage>
</organism>
<protein>
    <submittedName>
        <fullName evidence="7">TSA: Wollemia nobilis Ref_Wollemi_Transcript_15856_1321 transcribed RNA sequence</fullName>
    </submittedName>
</protein>
<feature type="transmembrane region" description="Helical" evidence="6">
    <location>
        <begin position="188"/>
        <end position="206"/>
    </location>
</feature>
<evidence type="ECO:0000256" key="2">
    <source>
        <dbReference type="ARBA" id="ARBA00022692"/>
    </source>
</evidence>